<dbReference type="KEGG" id="cel:CELE_F53F4.2"/>
<evidence type="ECO:0000313" key="4">
    <source>
        <dbReference type="WormBase" id="F53F4.2"/>
    </source>
</evidence>
<protein>
    <submittedName>
        <fullName evidence="2">Uncharacterized protein</fullName>
    </submittedName>
</protein>
<dbReference type="Bgee" id="WBGene00009986">
    <property type="expression patterns" value="Expressed in larva and 4 other cell types or tissues"/>
</dbReference>
<feature type="signal peptide" evidence="1">
    <location>
        <begin position="1"/>
        <end position="17"/>
    </location>
</feature>
<dbReference type="CTD" id="186175"/>
<dbReference type="Proteomes" id="UP000001940">
    <property type="component" value="Chromosome V"/>
</dbReference>
<dbReference type="FunCoup" id="Q20725">
    <property type="interactions" value="1522"/>
</dbReference>
<dbReference type="HOGENOM" id="CLU_1994685_0_0_1"/>
<dbReference type="AGR" id="WB:WBGene00009986"/>
<dbReference type="AlphaFoldDB" id="Q20725"/>
<dbReference type="eggNOG" id="ENOG502TI5R">
    <property type="taxonomic scope" value="Eukaryota"/>
</dbReference>
<dbReference type="InParanoid" id="Q20725"/>
<dbReference type="OrthoDB" id="5864989at2759"/>
<evidence type="ECO:0000313" key="3">
    <source>
        <dbReference type="Proteomes" id="UP000001940"/>
    </source>
</evidence>
<organism evidence="2 3">
    <name type="scientific">Caenorhabditis elegans</name>
    <dbReference type="NCBI Taxonomy" id="6239"/>
    <lineage>
        <taxon>Eukaryota</taxon>
        <taxon>Metazoa</taxon>
        <taxon>Ecdysozoa</taxon>
        <taxon>Nematoda</taxon>
        <taxon>Chromadorea</taxon>
        <taxon>Rhabditida</taxon>
        <taxon>Rhabditina</taxon>
        <taxon>Rhabditomorpha</taxon>
        <taxon>Rhabditoidea</taxon>
        <taxon>Rhabditidae</taxon>
        <taxon>Peloderinae</taxon>
        <taxon>Caenorhabditis</taxon>
    </lineage>
</organism>
<gene>
    <name evidence="2" type="ORF">CELE_F53F4.2</name>
    <name evidence="2 4" type="ORF">F53F4.2</name>
</gene>
<evidence type="ECO:0000313" key="2">
    <source>
        <dbReference type="EMBL" id="CAB01209.2"/>
    </source>
</evidence>
<dbReference type="UCSC" id="F53F4.2">
    <property type="organism name" value="c. elegans"/>
</dbReference>
<accession>Q20725</accession>
<name>Q20725_CAEEL</name>
<dbReference type="PaxDb" id="6239-F53F4.2"/>
<keyword evidence="1" id="KW-0732">Signal</keyword>
<dbReference type="GeneID" id="186175"/>
<reference evidence="2 3" key="1">
    <citation type="journal article" date="1998" name="Science">
        <title>Genome sequence of the nematode C. elegans: a platform for investigating biology.</title>
        <authorList>
            <consortium name="The C. elegans sequencing consortium"/>
            <person name="Sulson J.E."/>
            <person name="Waterston R."/>
        </authorList>
    </citation>
    <scope>NUCLEOTIDE SEQUENCE [LARGE SCALE GENOMIC DNA]</scope>
    <source>
        <strain evidence="2 3">Bristol N2</strain>
    </source>
</reference>
<evidence type="ECO:0000256" key="1">
    <source>
        <dbReference type="SAM" id="SignalP"/>
    </source>
</evidence>
<keyword evidence="3" id="KW-1185">Reference proteome</keyword>
<feature type="chain" id="PRO_5004199046" evidence="1">
    <location>
        <begin position="18"/>
        <end position="130"/>
    </location>
</feature>
<sequence length="130" mass="13761">MICHLLILLFPVISISQYYNPSLYQSYMNAGVPRQQTVLVPVYTQGGYGGAYGGYPSYGQSYGQSYPSYGMGMGYGYAAGYPMMGGAGGACCGGTGMGMMPPRESNAKKFLRGATEGVFMGSVGMLGFRK</sequence>
<dbReference type="WormBase" id="F53F4.2">
    <property type="protein sequence ID" value="CE45205"/>
    <property type="gene ID" value="WBGene00009986"/>
</dbReference>
<dbReference type="RefSeq" id="NP_506366.2">
    <property type="nucleotide sequence ID" value="NM_073965.2"/>
</dbReference>
<proteinExistence type="predicted"/>
<dbReference type="OMA" id="MMPPRES"/>
<dbReference type="EMBL" id="BX284605">
    <property type="protein sequence ID" value="CAB01209.2"/>
    <property type="molecule type" value="Genomic_DNA"/>
</dbReference>